<dbReference type="Proteomes" id="UP000315349">
    <property type="component" value="Chromosome"/>
</dbReference>
<feature type="domain" description="ABC transporter" evidence="7">
    <location>
        <begin position="25"/>
        <end position="260"/>
    </location>
</feature>
<dbReference type="EMBL" id="CP036299">
    <property type="protein sequence ID" value="QDV31932.1"/>
    <property type="molecule type" value="Genomic_DNA"/>
</dbReference>
<dbReference type="GO" id="GO:0005524">
    <property type="term" value="F:ATP binding"/>
    <property type="evidence" value="ECO:0007669"/>
    <property type="project" value="UniProtKB-KW"/>
</dbReference>
<evidence type="ECO:0000256" key="5">
    <source>
        <dbReference type="ARBA" id="ARBA00022840"/>
    </source>
</evidence>
<dbReference type="SMART" id="SM00382">
    <property type="entry name" value="AAA"/>
    <property type="match status" value="1"/>
</dbReference>
<reference evidence="8 9" key="1">
    <citation type="submission" date="2019-02" db="EMBL/GenBank/DDBJ databases">
        <title>Deep-cultivation of Planctomycetes and their phenomic and genomic characterization uncovers novel biology.</title>
        <authorList>
            <person name="Wiegand S."/>
            <person name="Jogler M."/>
            <person name="Boedeker C."/>
            <person name="Pinto D."/>
            <person name="Vollmers J."/>
            <person name="Rivas-Marin E."/>
            <person name="Kohn T."/>
            <person name="Peeters S.H."/>
            <person name="Heuer A."/>
            <person name="Rast P."/>
            <person name="Oberbeckmann S."/>
            <person name="Bunk B."/>
            <person name="Jeske O."/>
            <person name="Meyerdierks A."/>
            <person name="Storesund J.E."/>
            <person name="Kallscheuer N."/>
            <person name="Luecker S."/>
            <person name="Lage O.M."/>
            <person name="Pohl T."/>
            <person name="Merkel B.J."/>
            <person name="Hornburger P."/>
            <person name="Mueller R.-W."/>
            <person name="Bruemmer F."/>
            <person name="Labrenz M."/>
            <person name="Spormann A.M."/>
            <person name="Op den Camp H."/>
            <person name="Overmann J."/>
            <person name="Amann R."/>
            <person name="Jetten M.S.M."/>
            <person name="Mascher T."/>
            <person name="Medema M.H."/>
            <person name="Devos D.P."/>
            <person name="Kaster A.-K."/>
            <person name="Ovreas L."/>
            <person name="Rohde M."/>
            <person name="Galperin M.Y."/>
            <person name="Jogler C."/>
        </authorList>
    </citation>
    <scope>NUCLEOTIDE SEQUENCE [LARGE SCALE GENOMIC DNA]</scope>
    <source>
        <strain evidence="8 9">Spb1</strain>
    </source>
</reference>
<evidence type="ECO:0000256" key="6">
    <source>
        <dbReference type="SAM" id="MobiDB-lite"/>
    </source>
</evidence>
<dbReference type="PANTHER" id="PTHR42711">
    <property type="entry name" value="ABC TRANSPORTER ATP-BINDING PROTEIN"/>
    <property type="match status" value="1"/>
</dbReference>
<keyword evidence="2" id="KW-0813">Transport</keyword>
<dbReference type="InterPro" id="IPR003593">
    <property type="entry name" value="AAA+_ATPase"/>
</dbReference>
<dbReference type="Gene3D" id="3.40.50.300">
    <property type="entry name" value="P-loop containing nucleotide triphosphate hydrolases"/>
    <property type="match status" value="1"/>
</dbReference>
<dbReference type="InterPro" id="IPR050763">
    <property type="entry name" value="ABC_transporter_ATP-binding"/>
</dbReference>
<dbReference type="AlphaFoldDB" id="A0A518GTM1"/>
<dbReference type="CDD" id="cd03266">
    <property type="entry name" value="ABC_NatA_sodium_exporter"/>
    <property type="match status" value="1"/>
</dbReference>
<organism evidence="8 9">
    <name type="scientific">Planctopirus ephydatiae</name>
    <dbReference type="NCBI Taxonomy" id="2528019"/>
    <lineage>
        <taxon>Bacteria</taxon>
        <taxon>Pseudomonadati</taxon>
        <taxon>Planctomycetota</taxon>
        <taxon>Planctomycetia</taxon>
        <taxon>Planctomycetales</taxon>
        <taxon>Planctomycetaceae</taxon>
        <taxon>Planctopirus</taxon>
    </lineage>
</organism>
<dbReference type="KEGG" id="peh:Spb1_38790"/>
<sequence>MIIRAGPGFSLERRFCREDHWQLMIQLDRLTKKFSDFKTGERLALDHVSFDVKPGEIFGLLGPNGAGKTTCLRILSTVLKPSSGSAIIAGYDVATHPAQVRARIGFMSNNTGIYDRMTAWELVEYYGRLYGIPQAQLTQRLETIFSTLQMNEIREVLGSKMSTGMKQKVSIARAIVHDPPVMIFDEPTSGLDVLVARRVIHAVESLRDQGKCIIFSTHIMREVEKLCDRIAIIYRGRILAQGSIEELRDTHHQRDIEELFFELISACDAEEAERLRANEDSINPGLDDTSVNVEVRP</sequence>
<dbReference type="GO" id="GO:0016887">
    <property type="term" value="F:ATP hydrolysis activity"/>
    <property type="evidence" value="ECO:0007669"/>
    <property type="project" value="InterPro"/>
</dbReference>
<dbReference type="SUPFAM" id="SSF52540">
    <property type="entry name" value="P-loop containing nucleoside triphosphate hydrolases"/>
    <property type="match status" value="1"/>
</dbReference>
<evidence type="ECO:0000256" key="1">
    <source>
        <dbReference type="ARBA" id="ARBA00005417"/>
    </source>
</evidence>
<dbReference type="PANTHER" id="PTHR42711:SF5">
    <property type="entry name" value="ABC TRANSPORTER ATP-BINDING PROTEIN NATA"/>
    <property type="match status" value="1"/>
</dbReference>
<evidence type="ECO:0000313" key="8">
    <source>
        <dbReference type="EMBL" id="QDV31932.1"/>
    </source>
</evidence>
<evidence type="ECO:0000256" key="3">
    <source>
        <dbReference type="ARBA" id="ARBA00022458"/>
    </source>
</evidence>
<accession>A0A518GTM1</accession>
<proteinExistence type="inferred from homology"/>
<protein>
    <submittedName>
        <fullName evidence="8">Putative ABC transporter ATP-binding protein YbhF</fullName>
    </submittedName>
</protein>
<evidence type="ECO:0000256" key="2">
    <source>
        <dbReference type="ARBA" id="ARBA00022448"/>
    </source>
</evidence>
<keyword evidence="4" id="KW-0547">Nucleotide-binding</keyword>
<keyword evidence="3" id="KW-0536">Nodulation</keyword>
<dbReference type="InterPro" id="IPR003439">
    <property type="entry name" value="ABC_transporter-like_ATP-bd"/>
</dbReference>
<comment type="similarity">
    <text evidence="1">Belongs to the ABC transporter superfamily.</text>
</comment>
<keyword evidence="9" id="KW-1185">Reference proteome</keyword>
<evidence type="ECO:0000313" key="9">
    <source>
        <dbReference type="Proteomes" id="UP000315349"/>
    </source>
</evidence>
<gene>
    <name evidence="8" type="primary">ybhF_4</name>
    <name evidence="8" type="ORF">Spb1_38790</name>
</gene>
<name>A0A518GTM1_9PLAN</name>
<feature type="region of interest" description="Disordered" evidence="6">
    <location>
        <begin position="278"/>
        <end position="297"/>
    </location>
</feature>
<dbReference type="Pfam" id="PF00005">
    <property type="entry name" value="ABC_tran"/>
    <property type="match status" value="1"/>
</dbReference>
<evidence type="ECO:0000256" key="4">
    <source>
        <dbReference type="ARBA" id="ARBA00022741"/>
    </source>
</evidence>
<dbReference type="InterPro" id="IPR027417">
    <property type="entry name" value="P-loop_NTPase"/>
</dbReference>
<keyword evidence="5 8" id="KW-0067">ATP-binding</keyword>
<evidence type="ECO:0000259" key="7">
    <source>
        <dbReference type="PROSITE" id="PS50893"/>
    </source>
</evidence>
<dbReference type="PROSITE" id="PS50893">
    <property type="entry name" value="ABC_TRANSPORTER_2"/>
    <property type="match status" value="1"/>
</dbReference>